<evidence type="ECO:0000313" key="2">
    <source>
        <dbReference type="EMBL" id="BAV58197.1"/>
    </source>
</evidence>
<dbReference type="PANTHER" id="PTHR12321">
    <property type="entry name" value="CPG BINDING PROTEIN"/>
    <property type="match status" value="1"/>
</dbReference>
<dbReference type="GO" id="GO:0042393">
    <property type="term" value="F:histone binding"/>
    <property type="evidence" value="ECO:0007669"/>
    <property type="project" value="InterPro"/>
</dbReference>
<dbReference type="InterPro" id="IPR045104">
    <property type="entry name" value="Alfin"/>
</dbReference>
<dbReference type="GO" id="GO:0000976">
    <property type="term" value="F:transcription cis-regulatory region binding"/>
    <property type="evidence" value="ECO:0007669"/>
    <property type="project" value="TreeGrafter"/>
</dbReference>
<gene>
    <name evidence="2" type="primary">01116m</name>
</gene>
<dbReference type="PANTHER" id="PTHR12321:SF98">
    <property type="entry name" value="PHD FINGER PROTEIN ALFIN-LIKE 5"/>
    <property type="match status" value="1"/>
</dbReference>
<dbReference type="GO" id="GO:0006355">
    <property type="term" value="P:regulation of DNA-templated transcription"/>
    <property type="evidence" value="ECO:0007669"/>
    <property type="project" value="InterPro"/>
</dbReference>
<name>A0A1C9ZW70_9CHLO</name>
<dbReference type="InterPro" id="IPR021998">
    <property type="entry name" value="Alfin_N"/>
</dbReference>
<dbReference type="Pfam" id="PF12165">
    <property type="entry name" value="Alfin"/>
    <property type="match status" value="1"/>
</dbReference>
<sequence length="181" mass="20249">MAHPRSVQEILDNVTARKDGLRKALTVDVDRFYHECDPDKDNLCLYGEPDGSWALDLPAEEVPAELPEPCLGINFARDGMARKEWLALVAVHSDAWIMSVAFYYGAKLNFEQRKSLFNQMNSSSTLFEVVTGKREAVGLKRGRQNMSVKRKMVTDGDISTNLKGCRAEVCRGDCVAYPDGM</sequence>
<dbReference type="GO" id="GO:0003712">
    <property type="term" value="F:transcription coregulator activity"/>
    <property type="evidence" value="ECO:0007669"/>
    <property type="project" value="TreeGrafter"/>
</dbReference>
<feature type="domain" description="Alfin N-terminal" evidence="1">
    <location>
        <begin position="6"/>
        <end position="131"/>
    </location>
</feature>
<proteinExistence type="evidence at transcript level"/>
<dbReference type="AlphaFoldDB" id="A0A1C9ZW70"/>
<protein>
    <submittedName>
        <fullName evidence="2">Alfin-like protein</fullName>
    </submittedName>
</protein>
<dbReference type="GO" id="GO:0005634">
    <property type="term" value="C:nucleus"/>
    <property type="evidence" value="ECO:0007669"/>
    <property type="project" value="TreeGrafter"/>
</dbReference>
<reference evidence="2" key="1">
    <citation type="submission" date="2015-10" db="EMBL/GenBank/DDBJ databases">
        <title>Evolution of the mating-type locus in an isomorphic haploid-diploid life cycle and isogamy.</title>
        <authorList>
            <person name="Yamazaki T."/>
            <person name="Suzuki R."/>
            <person name="Ichihara K."/>
            <person name="Toyoda A."/>
            <person name="Kuwano K."/>
            <person name="Kawano S."/>
        </authorList>
    </citation>
    <scope>NUCLEOTIDE SEQUENCE</scope>
    <source>
        <strain evidence="2">MGEC-2</strain>
    </source>
</reference>
<organism evidence="2">
    <name type="scientific">Ulva partita</name>
    <dbReference type="NCBI Taxonomy" id="1605170"/>
    <lineage>
        <taxon>Eukaryota</taxon>
        <taxon>Viridiplantae</taxon>
        <taxon>Chlorophyta</taxon>
        <taxon>core chlorophytes</taxon>
        <taxon>Ulvophyceae</taxon>
        <taxon>OUU clade</taxon>
        <taxon>Ulvales</taxon>
        <taxon>Ulvaceae</taxon>
        <taxon>Ulva</taxon>
    </lineage>
</organism>
<dbReference type="EMBL" id="LC088509">
    <property type="protein sequence ID" value="BAV58197.1"/>
    <property type="molecule type" value="mRNA"/>
</dbReference>
<evidence type="ECO:0000259" key="1">
    <source>
        <dbReference type="Pfam" id="PF12165"/>
    </source>
</evidence>
<accession>A0A1C9ZW70</accession>